<dbReference type="InterPro" id="IPR003959">
    <property type="entry name" value="ATPase_AAA_core"/>
</dbReference>
<dbReference type="EMBL" id="ABCS01000021">
    <property type="protein sequence ID" value="EDM79243.1"/>
    <property type="molecule type" value="Genomic_DNA"/>
</dbReference>
<dbReference type="InterPro" id="IPR014555">
    <property type="entry name" value="RecF-like"/>
</dbReference>
<protein>
    <submittedName>
        <fullName evidence="2">ATPase-like protein</fullName>
    </submittedName>
</protein>
<proteinExistence type="predicted"/>
<evidence type="ECO:0000313" key="2">
    <source>
        <dbReference type="EMBL" id="EDM79243.1"/>
    </source>
</evidence>
<dbReference type="Pfam" id="PF13304">
    <property type="entry name" value="AAA_21"/>
    <property type="match status" value="1"/>
</dbReference>
<dbReference type="GO" id="GO:0006302">
    <property type="term" value="P:double-strand break repair"/>
    <property type="evidence" value="ECO:0007669"/>
    <property type="project" value="TreeGrafter"/>
</dbReference>
<sequence length="385" mass="41945">MLHTLAISNYRSIRELALPFGALTVVSGANGVGKSSLYRCLRLLADTARGQLVGGLAREGGLRSTLWAGPEVISKGMRQRGQVQGTVRKHPVRLRLGFQSDDFGFAIELGLPSPSANAFALDPEIKREVVWVGPELNRRTTLVDRRRNIVQFAGEAGLSEGASAVPLHESVLTHVADPRRAPELMVLRERLRGWRFYDHLRSDRDAPARRPQIGTWTPTMAHDGSDLAAAVATLFAMEGREAVFDRAVADAFPGAKVRVRGETAMEVVVEQPGMLRPLAAAELSDGTLRYLMLVAALQSVAPPELLVLNEPETSLHADLIPALGRLILEAATRSQVWVVTHSRALVAALGADADIEQHVLDKDMGETVLLGQTLLTTPRWTWPAR</sequence>
<dbReference type="PIRSF" id="PIRSF029347">
    <property type="entry name" value="RecF"/>
    <property type="match status" value="1"/>
</dbReference>
<dbReference type="Gene3D" id="3.40.50.300">
    <property type="entry name" value="P-loop containing nucleotide triphosphate hydrolases"/>
    <property type="match status" value="2"/>
</dbReference>
<evidence type="ECO:0000313" key="3">
    <source>
        <dbReference type="Proteomes" id="UP000005801"/>
    </source>
</evidence>
<keyword evidence="3" id="KW-1185">Reference proteome</keyword>
<comment type="caution">
    <text evidence="2">The sequence shown here is derived from an EMBL/GenBank/DDBJ whole genome shotgun (WGS) entry which is preliminary data.</text>
</comment>
<dbReference type="FunFam" id="3.40.50.300:FF:002708">
    <property type="entry name" value="FeS assembly ATPase SufC"/>
    <property type="match status" value="1"/>
</dbReference>
<name>A6G4D1_9BACT</name>
<dbReference type="PANTHER" id="PTHR32182">
    <property type="entry name" value="DNA REPLICATION AND REPAIR PROTEIN RECF"/>
    <property type="match status" value="1"/>
</dbReference>
<dbReference type="SUPFAM" id="SSF52540">
    <property type="entry name" value="P-loop containing nucleoside triphosphate hydrolases"/>
    <property type="match status" value="1"/>
</dbReference>
<dbReference type="GO" id="GO:0005524">
    <property type="term" value="F:ATP binding"/>
    <property type="evidence" value="ECO:0007669"/>
    <property type="project" value="InterPro"/>
</dbReference>
<dbReference type="InterPro" id="IPR027417">
    <property type="entry name" value="P-loop_NTPase"/>
</dbReference>
<gene>
    <name evidence="2" type="ORF">PPSIR1_03863</name>
</gene>
<dbReference type="GO" id="GO:0016887">
    <property type="term" value="F:ATP hydrolysis activity"/>
    <property type="evidence" value="ECO:0007669"/>
    <property type="project" value="InterPro"/>
</dbReference>
<reference evidence="2 3" key="1">
    <citation type="submission" date="2007-06" db="EMBL/GenBank/DDBJ databases">
        <authorList>
            <person name="Shimkets L."/>
            <person name="Ferriera S."/>
            <person name="Johnson J."/>
            <person name="Kravitz S."/>
            <person name="Beeson K."/>
            <person name="Sutton G."/>
            <person name="Rogers Y.-H."/>
            <person name="Friedman R."/>
            <person name="Frazier M."/>
            <person name="Venter J.C."/>
        </authorList>
    </citation>
    <scope>NUCLEOTIDE SEQUENCE [LARGE SCALE GENOMIC DNA]</scope>
    <source>
        <strain evidence="2 3">SIR-1</strain>
    </source>
</reference>
<dbReference type="FunFam" id="3.40.50.300:FF:002534">
    <property type="entry name" value="Putative RecF protein"/>
    <property type="match status" value="1"/>
</dbReference>
<dbReference type="PANTHER" id="PTHR32182:SF25">
    <property type="entry name" value="SLR1056 PROTEIN"/>
    <property type="match status" value="1"/>
</dbReference>
<dbReference type="OrthoDB" id="127554at2"/>
<dbReference type="RefSeq" id="WP_006971580.1">
    <property type="nucleotide sequence ID" value="NZ_ABCS01000021.1"/>
</dbReference>
<dbReference type="eggNOG" id="COG4637">
    <property type="taxonomic scope" value="Bacteria"/>
</dbReference>
<accession>A6G4D1</accession>
<dbReference type="Proteomes" id="UP000005801">
    <property type="component" value="Unassembled WGS sequence"/>
</dbReference>
<organism evidence="2 3">
    <name type="scientific">Plesiocystis pacifica SIR-1</name>
    <dbReference type="NCBI Taxonomy" id="391625"/>
    <lineage>
        <taxon>Bacteria</taxon>
        <taxon>Pseudomonadati</taxon>
        <taxon>Myxococcota</taxon>
        <taxon>Polyangia</taxon>
        <taxon>Nannocystales</taxon>
        <taxon>Nannocystaceae</taxon>
        <taxon>Plesiocystis</taxon>
    </lineage>
</organism>
<dbReference type="STRING" id="391625.PPSIR1_03863"/>
<dbReference type="AlphaFoldDB" id="A6G4D1"/>
<dbReference type="GO" id="GO:0000731">
    <property type="term" value="P:DNA synthesis involved in DNA repair"/>
    <property type="evidence" value="ECO:0007669"/>
    <property type="project" value="TreeGrafter"/>
</dbReference>
<feature type="domain" description="ATPase AAA-type core" evidence="1">
    <location>
        <begin position="23"/>
        <end position="346"/>
    </location>
</feature>
<evidence type="ECO:0000259" key="1">
    <source>
        <dbReference type="Pfam" id="PF13304"/>
    </source>
</evidence>